<dbReference type="AlphaFoldDB" id="A0A8J8P8B9"/>
<comment type="caution">
    <text evidence="1">The sequence shown here is derived from an EMBL/GenBank/DDBJ whole genome shotgun (WGS) entry which is preliminary data.</text>
</comment>
<protein>
    <submittedName>
        <fullName evidence="1">Uncharacterized protein</fullName>
    </submittedName>
</protein>
<sequence length="80" mass="8325">MHGTVAALARSLEDLESTSQGSRVPGVPGDLRWPVVVAVVHTNGVDLLFVTLDTVGGTDIVSEQPGVGSLFLVDDTTSKH</sequence>
<name>A0A8J8P8B9_HALGN</name>
<dbReference type="Proteomes" id="UP000785679">
    <property type="component" value="Unassembled WGS sequence"/>
</dbReference>
<organism evidence="1 2">
    <name type="scientific">Halteria grandinella</name>
    <dbReference type="NCBI Taxonomy" id="5974"/>
    <lineage>
        <taxon>Eukaryota</taxon>
        <taxon>Sar</taxon>
        <taxon>Alveolata</taxon>
        <taxon>Ciliophora</taxon>
        <taxon>Intramacronucleata</taxon>
        <taxon>Spirotrichea</taxon>
        <taxon>Stichotrichia</taxon>
        <taxon>Sporadotrichida</taxon>
        <taxon>Halteriidae</taxon>
        <taxon>Halteria</taxon>
    </lineage>
</organism>
<keyword evidence="2" id="KW-1185">Reference proteome</keyword>
<gene>
    <name evidence="1" type="ORF">FGO68_gene4871</name>
</gene>
<accession>A0A8J8P8B9</accession>
<evidence type="ECO:0000313" key="2">
    <source>
        <dbReference type="Proteomes" id="UP000785679"/>
    </source>
</evidence>
<dbReference type="EMBL" id="RRYP01000476">
    <property type="protein sequence ID" value="TNV87371.1"/>
    <property type="molecule type" value="Genomic_DNA"/>
</dbReference>
<proteinExistence type="predicted"/>
<evidence type="ECO:0000313" key="1">
    <source>
        <dbReference type="EMBL" id="TNV87371.1"/>
    </source>
</evidence>
<reference evidence="1" key="1">
    <citation type="submission" date="2019-06" db="EMBL/GenBank/DDBJ databases">
        <authorList>
            <person name="Zheng W."/>
        </authorList>
    </citation>
    <scope>NUCLEOTIDE SEQUENCE</scope>
    <source>
        <strain evidence="1">QDHG01</strain>
    </source>
</reference>